<feature type="transmembrane region" description="Helical" evidence="1">
    <location>
        <begin position="43"/>
        <end position="62"/>
    </location>
</feature>
<protein>
    <recommendedName>
        <fullName evidence="4">DUF3618 domain-containing protein</fullName>
    </recommendedName>
</protein>
<evidence type="ECO:0000313" key="3">
    <source>
        <dbReference type="Proteomes" id="UP001179121"/>
    </source>
</evidence>
<dbReference type="AlphaFoldDB" id="A0AA86N177"/>
<dbReference type="EMBL" id="OX365700">
    <property type="protein sequence ID" value="CAI4032774.1"/>
    <property type="molecule type" value="Genomic_DNA"/>
</dbReference>
<keyword evidence="1" id="KW-0812">Transmembrane</keyword>
<evidence type="ECO:0000256" key="1">
    <source>
        <dbReference type="SAM" id="Phobius"/>
    </source>
</evidence>
<proteinExistence type="predicted"/>
<keyword evidence="3" id="KW-1185">Reference proteome</keyword>
<name>A0AA86N177_9BACT</name>
<evidence type="ECO:0000313" key="2">
    <source>
        <dbReference type="EMBL" id="CAI4032774.1"/>
    </source>
</evidence>
<dbReference type="RefSeq" id="WP_289269486.1">
    <property type="nucleotide sequence ID" value="NZ_OX365700.1"/>
</dbReference>
<keyword evidence="1" id="KW-1133">Transmembrane helix</keyword>
<sequence>MKIELPTSLTDQAVQTLQELQAQSSRLASSFDSDIRPRAERLIRIYPIPVLAVGFGIGYLLGRGTKR</sequence>
<keyword evidence="1" id="KW-0472">Membrane</keyword>
<dbReference type="Proteomes" id="UP001179121">
    <property type="component" value="Chromosome"/>
</dbReference>
<dbReference type="KEGG" id="nti:DNFV4_03204"/>
<reference evidence="2" key="1">
    <citation type="submission" date="2022-10" db="EMBL/GenBank/DDBJ databases">
        <authorList>
            <person name="Koch H."/>
        </authorList>
    </citation>
    <scope>NUCLEOTIDE SEQUENCE</scope>
    <source>
        <strain evidence="2">DNF</strain>
    </source>
</reference>
<organism evidence="2 3">
    <name type="scientific">Nitrospira tepida</name>
    <dbReference type="NCBI Taxonomy" id="2973512"/>
    <lineage>
        <taxon>Bacteria</taxon>
        <taxon>Pseudomonadati</taxon>
        <taxon>Nitrospirota</taxon>
        <taxon>Nitrospiria</taxon>
        <taxon>Nitrospirales</taxon>
        <taxon>Nitrospiraceae</taxon>
        <taxon>Nitrospira</taxon>
    </lineage>
</organism>
<gene>
    <name evidence="2" type="ORF">DNFV4_03204</name>
</gene>
<evidence type="ECO:0008006" key="4">
    <source>
        <dbReference type="Google" id="ProtNLM"/>
    </source>
</evidence>
<accession>A0AA86N177</accession>